<evidence type="ECO:0000256" key="6">
    <source>
        <dbReference type="ARBA" id="ARBA00023136"/>
    </source>
</evidence>
<reference evidence="8 9" key="1">
    <citation type="submission" date="2021-01" db="EMBL/GenBank/DDBJ databases">
        <title>Genome seq and assembly of Devosia sp. G19.</title>
        <authorList>
            <person name="Chhetri G."/>
        </authorList>
    </citation>
    <scope>NUCLEOTIDE SEQUENCE [LARGE SCALE GENOMIC DNA]</scope>
    <source>
        <strain evidence="8 9">G19</strain>
    </source>
</reference>
<dbReference type="Pfam" id="PF04226">
    <property type="entry name" value="Transgly_assoc"/>
    <property type="match status" value="1"/>
</dbReference>
<feature type="transmembrane region" description="Helical" evidence="7">
    <location>
        <begin position="32"/>
        <end position="51"/>
    </location>
</feature>
<sequence>MGGNNNRAILIFLGIGILAGFLASLVVGGGGLITYLVSGVIGSFVGGYLFTALRIDLGIRNDVVRQIVTSTVGAIIVVLLARLIA</sequence>
<dbReference type="RefSeq" id="WP_201662772.1">
    <property type="nucleotide sequence ID" value="NZ_CP068047.1"/>
</dbReference>
<dbReference type="EMBL" id="CP068047">
    <property type="protein sequence ID" value="QQR37821.1"/>
    <property type="molecule type" value="Genomic_DNA"/>
</dbReference>
<organism evidence="8 9">
    <name type="scientific">Devosia oryziradicis</name>
    <dbReference type="NCBI Taxonomy" id="2801335"/>
    <lineage>
        <taxon>Bacteria</taxon>
        <taxon>Pseudomonadati</taxon>
        <taxon>Pseudomonadota</taxon>
        <taxon>Alphaproteobacteria</taxon>
        <taxon>Hyphomicrobiales</taxon>
        <taxon>Devosiaceae</taxon>
        <taxon>Devosia</taxon>
    </lineage>
</organism>
<keyword evidence="9" id="KW-1185">Reference proteome</keyword>
<proteinExistence type="inferred from homology"/>
<evidence type="ECO:0000256" key="4">
    <source>
        <dbReference type="ARBA" id="ARBA00022692"/>
    </source>
</evidence>
<evidence type="ECO:0000256" key="1">
    <source>
        <dbReference type="ARBA" id="ARBA00004651"/>
    </source>
</evidence>
<name>A0ABX7C183_9HYPH</name>
<evidence type="ECO:0000256" key="2">
    <source>
        <dbReference type="ARBA" id="ARBA00011006"/>
    </source>
</evidence>
<comment type="subcellular location">
    <subcellularLocation>
        <location evidence="1">Cell membrane</location>
        <topology evidence="1">Multi-pass membrane protein</topology>
    </subcellularLocation>
</comment>
<evidence type="ECO:0000256" key="3">
    <source>
        <dbReference type="ARBA" id="ARBA00022475"/>
    </source>
</evidence>
<evidence type="ECO:0000256" key="5">
    <source>
        <dbReference type="ARBA" id="ARBA00022989"/>
    </source>
</evidence>
<evidence type="ECO:0000313" key="8">
    <source>
        <dbReference type="EMBL" id="QQR37821.1"/>
    </source>
</evidence>
<comment type="similarity">
    <text evidence="2">Belongs to the UPF0410 family.</text>
</comment>
<evidence type="ECO:0000256" key="7">
    <source>
        <dbReference type="SAM" id="Phobius"/>
    </source>
</evidence>
<feature type="transmembrane region" description="Helical" evidence="7">
    <location>
        <begin position="63"/>
        <end position="84"/>
    </location>
</feature>
<dbReference type="InterPro" id="IPR007341">
    <property type="entry name" value="Transgly_assoc"/>
</dbReference>
<gene>
    <name evidence="8" type="ORF">JI749_11530</name>
</gene>
<keyword evidence="3" id="KW-1003">Cell membrane</keyword>
<protein>
    <submittedName>
        <fullName evidence="8">GlsB/YeaQ/YmgE family stress response membrane protein</fullName>
    </submittedName>
</protein>
<evidence type="ECO:0000313" key="9">
    <source>
        <dbReference type="Proteomes" id="UP000595460"/>
    </source>
</evidence>
<feature type="transmembrane region" description="Helical" evidence="7">
    <location>
        <begin position="7"/>
        <end position="26"/>
    </location>
</feature>
<dbReference type="Proteomes" id="UP000595460">
    <property type="component" value="Chromosome"/>
</dbReference>
<accession>A0ABX7C183</accession>
<keyword evidence="5 7" id="KW-1133">Transmembrane helix</keyword>
<keyword evidence="4 7" id="KW-0812">Transmembrane</keyword>
<keyword evidence="6 7" id="KW-0472">Membrane</keyword>